<dbReference type="InterPro" id="IPR036389">
    <property type="entry name" value="RNase_III_sf"/>
</dbReference>
<sequence>MSKALARLCSTAGHVSYRRIPAGLRLQSRSLSNVQQPFQPERPSQPDSRPPYRGDFKKRKPPSAQSLQELAEGLNARFKPLNFPPELAARILTHATHSNAYYFNSNRLSFIGRRVLQSYLLMFVHQSPALRPDHDYEMIMERTLNTRVLGRHVAPAWEFGELIKWRPVTVGPLAHRPADDDIKRFIATLDPSTASTVGVHKVHGTSVEALVGGVFHQFGGAIAHRLFHTRMLPHLLLPGQSEGLHDAFHEDAHNIYLRMGGRLGDLAAPARQNTATSEV</sequence>
<dbReference type="GeneID" id="63823531"/>
<evidence type="ECO:0000313" key="3">
    <source>
        <dbReference type="EMBL" id="KZT04915.1"/>
    </source>
</evidence>
<dbReference type="STRING" id="1314785.A0A165DHV6"/>
<dbReference type="PROSITE" id="PS50142">
    <property type="entry name" value="RNASE_3_2"/>
    <property type="match status" value="1"/>
</dbReference>
<dbReference type="PANTHER" id="PTHR28160">
    <property type="entry name" value="54S RIBOSOMAL PROTEIN L15, MITOCHONDRIAL"/>
    <property type="match status" value="1"/>
</dbReference>
<feature type="region of interest" description="Disordered" evidence="1">
    <location>
        <begin position="32"/>
        <end position="62"/>
    </location>
</feature>
<dbReference type="InterPro" id="IPR000999">
    <property type="entry name" value="RNase_III_dom"/>
</dbReference>
<proteinExistence type="predicted"/>
<feature type="domain" description="RNase III" evidence="2">
    <location>
        <begin position="67"/>
        <end position="126"/>
    </location>
</feature>
<reference evidence="3 4" key="1">
    <citation type="journal article" date="2016" name="Mol. Biol. Evol.">
        <title>Comparative Genomics of Early-Diverging Mushroom-Forming Fungi Provides Insights into the Origins of Lignocellulose Decay Capabilities.</title>
        <authorList>
            <person name="Nagy L.G."/>
            <person name="Riley R."/>
            <person name="Tritt A."/>
            <person name="Adam C."/>
            <person name="Daum C."/>
            <person name="Floudas D."/>
            <person name="Sun H."/>
            <person name="Yadav J.S."/>
            <person name="Pangilinan J."/>
            <person name="Larsson K.H."/>
            <person name="Matsuura K."/>
            <person name="Barry K."/>
            <person name="Labutti K."/>
            <person name="Kuo R."/>
            <person name="Ohm R.A."/>
            <person name="Bhattacharya S.S."/>
            <person name="Shirouzu T."/>
            <person name="Yoshinaga Y."/>
            <person name="Martin F.M."/>
            <person name="Grigoriev I.V."/>
            <person name="Hibbett D.S."/>
        </authorList>
    </citation>
    <scope>NUCLEOTIDE SEQUENCE [LARGE SCALE GENOMIC DNA]</scope>
    <source>
        <strain evidence="3 4">93-53</strain>
    </source>
</reference>
<protein>
    <recommendedName>
        <fullName evidence="2">RNase III domain-containing protein</fullName>
    </recommendedName>
</protein>
<dbReference type="InterPro" id="IPR040030">
    <property type="entry name" value="Ribosomal_mL57"/>
</dbReference>
<dbReference type="OrthoDB" id="2281895at2759"/>
<organism evidence="3 4">
    <name type="scientific">Laetiporus sulphureus 93-53</name>
    <dbReference type="NCBI Taxonomy" id="1314785"/>
    <lineage>
        <taxon>Eukaryota</taxon>
        <taxon>Fungi</taxon>
        <taxon>Dikarya</taxon>
        <taxon>Basidiomycota</taxon>
        <taxon>Agaricomycotina</taxon>
        <taxon>Agaricomycetes</taxon>
        <taxon>Polyporales</taxon>
        <taxon>Laetiporus</taxon>
    </lineage>
</organism>
<dbReference type="AlphaFoldDB" id="A0A165DHV6"/>
<dbReference type="GO" id="GO:0004525">
    <property type="term" value="F:ribonuclease III activity"/>
    <property type="evidence" value="ECO:0007669"/>
    <property type="project" value="InterPro"/>
</dbReference>
<dbReference type="Pfam" id="PF14622">
    <property type="entry name" value="Ribonucleas_3_3"/>
    <property type="match status" value="1"/>
</dbReference>
<evidence type="ECO:0000256" key="1">
    <source>
        <dbReference type="SAM" id="MobiDB-lite"/>
    </source>
</evidence>
<dbReference type="RefSeq" id="XP_040762655.1">
    <property type="nucleotide sequence ID" value="XM_040906502.1"/>
</dbReference>
<keyword evidence="4" id="KW-1185">Reference proteome</keyword>
<dbReference type="Gene3D" id="1.10.1520.10">
    <property type="entry name" value="Ribonuclease III domain"/>
    <property type="match status" value="1"/>
</dbReference>
<dbReference type="Proteomes" id="UP000076871">
    <property type="component" value="Unassembled WGS sequence"/>
</dbReference>
<dbReference type="InParanoid" id="A0A165DHV6"/>
<dbReference type="EMBL" id="KV427633">
    <property type="protein sequence ID" value="KZT04915.1"/>
    <property type="molecule type" value="Genomic_DNA"/>
</dbReference>
<dbReference type="GO" id="GO:0006396">
    <property type="term" value="P:RNA processing"/>
    <property type="evidence" value="ECO:0007669"/>
    <property type="project" value="InterPro"/>
</dbReference>
<gene>
    <name evidence="3" type="ORF">LAESUDRAFT_702867</name>
</gene>
<dbReference type="GO" id="GO:0032543">
    <property type="term" value="P:mitochondrial translation"/>
    <property type="evidence" value="ECO:0007669"/>
    <property type="project" value="InterPro"/>
</dbReference>
<dbReference type="GO" id="GO:0005762">
    <property type="term" value="C:mitochondrial large ribosomal subunit"/>
    <property type="evidence" value="ECO:0007669"/>
    <property type="project" value="InterPro"/>
</dbReference>
<name>A0A165DHV6_9APHY</name>
<dbReference type="GO" id="GO:0003735">
    <property type="term" value="F:structural constituent of ribosome"/>
    <property type="evidence" value="ECO:0007669"/>
    <property type="project" value="InterPro"/>
</dbReference>
<dbReference type="SUPFAM" id="SSF69065">
    <property type="entry name" value="RNase III domain-like"/>
    <property type="match status" value="1"/>
</dbReference>
<evidence type="ECO:0000313" key="4">
    <source>
        <dbReference type="Proteomes" id="UP000076871"/>
    </source>
</evidence>
<accession>A0A165DHV6</accession>
<dbReference type="PANTHER" id="PTHR28160:SF1">
    <property type="entry name" value="LARGE RIBOSOMAL SUBUNIT PROTEIN ML57"/>
    <property type="match status" value="1"/>
</dbReference>
<evidence type="ECO:0000259" key="2">
    <source>
        <dbReference type="PROSITE" id="PS50142"/>
    </source>
</evidence>